<dbReference type="PANTHER" id="PTHR10367">
    <property type="entry name" value="MRNA-CAPPING ENZYME"/>
    <property type="match status" value="1"/>
</dbReference>
<proteinExistence type="predicted"/>
<dbReference type="AlphaFoldDB" id="A0A0S4IM27"/>
<dbReference type="GO" id="GO:0006370">
    <property type="term" value="P:7-methylguanosine mRNA capping"/>
    <property type="evidence" value="ECO:0007669"/>
    <property type="project" value="TreeGrafter"/>
</dbReference>
<reference evidence="3" key="1">
    <citation type="submission" date="2015-09" db="EMBL/GenBank/DDBJ databases">
        <authorList>
            <consortium name="Pathogen Informatics"/>
        </authorList>
    </citation>
    <scope>NUCLEOTIDE SEQUENCE [LARGE SCALE GENOMIC DNA]</scope>
    <source>
        <strain evidence="3">Lake Konstanz</strain>
    </source>
</reference>
<dbReference type="SUPFAM" id="SSF50249">
    <property type="entry name" value="Nucleic acid-binding proteins"/>
    <property type="match status" value="1"/>
</dbReference>
<dbReference type="PANTHER" id="PTHR10367:SF17">
    <property type="entry name" value="MRNA-CAPPING ENZYME"/>
    <property type="match status" value="1"/>
</dbReference>
<dbReference type="GO" id="GO:0004484">
    <property type="term" value="F:mRNA guanylyltransferase activity"/>
    <property type="evidence" value="ECO:0007669"/>
    <property type="project" value="TreeGrafter"/>
</dbReference>
<keyword evidence="3" id="KW-1185">Reference proteome</keyword>
<dbReference type="OMA" id="HIIDYVY"/>
<organism evidence="2 3">
    <name type="scientific">Bodo saltans</name>
    <name type="common">Flagellated protozoan</name>
    <dbReference type="NCBI Taxonomy" id="75058"/>
    <lineage>
        <taxon>Eukaryota</taxon>
        <taxon>Discoba</taxon>
        <taxon>Euglenozoa</taxon>
        <taxon>Kinetoplastea</taxon>
        <taxon>Metakinetoplastina</taxon>
        <taxon>Eubodonida</taxon>
        <taxon>Bodonidae</taxon>
        <taxon>Bodo</taxon>
    </lineage>
</organism>
<evidence type="ECO:0000256" key="1">
    <source>
        <dbReference type="SAM" id="MobiDB-lite"/>
    </source>
</evidence>
<gene>
    <name evidence="2" type="ORF">BSAL_54320</name>
</gene>
<dbReference type="InterPro" id="IPR012340">
    <property type="entry name" value="NA-bd_OB-fold"/>
</dbReference>
<dbReference type="SUPFAM" id="SSF52540">
    <property type="entry name" value="P-loop containing nucleoside triphosphate hydrolases"/>
    <property type="match status" value="1"/>
</dbReference>
<dbReference type="Gene3D" id="3.40.50.300">
    <property type="entry name" value="P-loop containing nucleotide triphosphate hydrolases"/>
    <property type="match status" value="1"/>
</dbReference>
<dbReference type="OrthoDB" id="200924at2759"/>
<dbReference type="EMBL" id="CYKH01000132">
    <property type="protein sequence ID" value="CUE72619.1"/>
    <property type="molecule type" value="Genomic_DNA"/>
</dbReference>
<dbReference type="InterPro" id="IPR051029">
    <property type="entry name" value="mRNA_Capping_Enz/RNA_Phosphat"/>
</dbReference>
<dbReference type="InterPro" id="IPR027417">
    <property type="entry name" value="P-loop_NTPase"/>
</dbReference>
<protein>
    <submittedName>
        <fullName evidence="2">mRNA capping enzyme, putative</fullName>
    </submittedName>
</protein>
<dbReference type="Proteomes" id="UP000051952">
    <property type="component" value="Unassembled WGS sequence"/>
</dbReference>
<accession>A0A0S4IM27</accession>
<dbReference type="VEuPathDB" id="TriTrypDB:BSAL_54320"/>
<feature type="region of interest" description="Disordered" evidence="1">
    <location>
        <begin position="1"/>
        <end position="151"/>
    </location>
</feature>
<sequence length="720" mass="79791">MSKGVNPNAKPFVPSFAMAPPAQQQPPAPAPYQPPQPPAQPVTGSFAPAAPYYPQHQQHHHHHHGGYYQQSAPYSPPSYYPANPARPMYPGLSSNSQPPQYQNHQAPPQAAPRASYDQILKSRGTPGSKVLTPDTESFASTPPPPPAPEAKSAPIALLFLGPRGSGKSTQAKLAADAMNLLFVSAGDLIREKKHPFLELRRIVQENFGTNSAGRYRGVSLDRFIVNGESDVYYLQWALGSVFDVPRVFLLMLDWEVALARADARGEENRIKSTQRRMMEYRAHFDACENIYAKVGVLDRIDCESFSQDAVHSLIMSRLDAHAKAGKLHIAPSALPPACLDKDLSTIRLISDFERYSTIKSDVHHAIGSTNYELAPVSAMSGVIDQSAIDDPRIRRPLSAYFVTLKADGQRLIVVKHTSGIIGFPQKFTGAYDLSTLFAAVQWPPKPTSENEGFASRMGDMSPIEWIMDCEVMRMPNKTHPTILAFDFIYFYGSRAVGERFAVRLKRLQEYFSQLTYSVAQAPKIFELKEYVPAGKLRTLLPDYTKAPFTVDGVVFQADSNYRYGADKTMCKWKPQRQCTVDFRLYGCREPETKGGDWIFEAKAQEVRVEGDKTVNEEVTVPNVLITIPHKAVVDEQLSDGAIVECAKLSAPKTAPAAVAGAAGSNNKNAASKTPTVETWVYYKNRPDKLVPNRMDIVQKVSTMHHITYEQLLSVCDSFKA</sequence>
<feature type="compositionally biased region" description="Pro residues" evidence="1">
    <location>
        <begin position="23"/>
        <end position="40"/>
    </location>
</feature>
<evidence type="ECO:0000313" key="3">
    <source>
        <dbReference type="Proteomes" id="UP000051952"/>
    </source>
</evidence>
<dbReference type="Gene3D" id="2.40.50.140">
    <property type="entry name" value="Nucleic acid-binding proteins"/>
    <property type="match status" value="1"/>
</dbReference>
<evidence type="ECO:0000313" key="2">
    <source>
        <dbReference type="EMBL" id="CUE72619.1"/>
    </source>
</evidence>
<name>A0A0S4IM27_BODSA</name>
<dbReference type="Gene3D" id="3.30.470.30">
    <property type="entry name" value="DNA ligase/mRNA capping enzyme"/>
    <property type="match status" value="1"/>
</dbReference>
<dbReference type="SUPFAM" id="SSF56091">
    <property type="entry name" value="DNA ligase/mRNA capping enzyme, catalytic domain"/>
    <property type="match status" value="1"/>
</dbReference>
<feature type="compositionally biased region" description="Polar residues" evidence="1">
    <location>
        <begin position="92"/>
        <end position="106"/>
    </location>
</feature>